<accession>A0A381PXP8</accession>
<dbReference type="InterPro" id="IPR010723">
    <property type="entry name" value="HemN_C"/>
</dbReference>
<keyword evidence="2" id="KW-0349">Heme</keyword>
<dbReference type="GO" id="GO:0004109">
    <property type="term" value="F:coproporphyrinogen oxidase activity"/>
    <property type="evidence" value="ECO:0007669"/>
    <property type="project" value="InterPro"/>
</dbReference>
<dbReference type="SFLD" id="SFLDG01065">
    <property type="entry name" value="anaerobic_coproporphyrinogen-I"/>
    <property type="match status" value="1"/>
</dbReference>
<keyword evidence="7" id="KW-0143">Chaperone</keyword>
<evidence type="ECO:0000256" key="5">
    <source>
        <dbReference type="ARBA" id="ARBA00023004"/>
    </source>
</evidence>
<evidence type="ECO:0000256" key="1">
    <source>
        <dbReference type="ARBA" id="ARBA00006100"/>
    </source>
</evidence>
<comment type="similarity">
    <text evidence="1">Belongs to the anaerobic coproporphyrinogen-III oxidase family. HemW subfamily.</text>
</comment>
<dbReference type="GO" id="GO:0005737">
    <property type="term" value="C:cytoplasm"/>
    <property type="evidence" value="ECO:0007669"/>
    <property type="project" value="InterPro"/>
</dbReference>
<dbReference type="InterPro" id="IPR058240">
    <property type="entry name" value="rSAM_sf"/>
</dbReference>
<dbReference type="SFLD" id="SFLDF00562">
    <property type="entry name" value="HemN-like__clustered_with_heat"/>
    <property type="match status" value="1"/>
</dbReference>
<dbReference type="InterPro" id="IPR004559">
    <property type="entry name" value="HemW-like"/>
</dbReference>
<keyword evidence="4" id="KW-0479">Metal-binding</keyword>
<dbReference type="AlphaFoldDB" id="A0A381PXP8"/>
<dbReference type="PANTHER" id="PTHR13932">
    <property type="entry name" value="COPROPORPHYRINIGEN III OXIDASE"/>
    <property type="match status" value="1"/>
</dbReference>
<keyword evidence="5" id="KW-0408">Iron</keyword>
<evidence type="ECO:0000256" key="6">
    <source>
        <dbReference type="ARBA" id="ARBA00023014"/>
    </source>
</evidence>
<dbReference type="InterPro" id="IPR034505">
    <property type="entry name" value="Coproporphyrinogen-III_oxidase"/>
</dbReference>
<reference evidence="9" key="1">
    <citation type="submission" date="2018-05" db="EMBL/GenBank/DDBJ databases">
        <authorList>
            <person name="Lanie J.A."/>
            <person name="Ng W.-L."/>
            <person name="Kazmierczak K.M."/>
            <person name="Andrzejewski T.M."/>
            <person name="Davidsen T.M."/>
            <person name="Wayne K.J."/>
            <person name="Tettelin H."/>
            <person name="Glass J.I."/>
            <person name="Rusch D."/>
            <person name="Podicherti R."/>
            <person name="Tsui H.-C.T."/>
            <person name="Winkler M.E."/>
        </authorList>
    </citation>
    <scope>NUCLEOTIDE SEQUENCE</scope>
</reference>
<proteinExistence type="inferred from homology"/>
<keyword evidence="6" id="KW-0411">Iron-sulfur</keyword>
<dbReference type="InterPro" id="IPR007197">
    <property type="entry name" value="rSAM"/>
</dbReference>
<dbReference type="SMART" id="SM00729">
    <property type="entry name" value="Elp3"/>
    <property type="match status" value="1"/>
</dbReference>
<gene>
    <name evidence="9" type="ORF">METZ01_LOCUS23603</name>
</gene>
<dbReference type="PROSITE" id="PS51918">
    <property type="entry name" value="RADICAL_SAM"/>
    <property type="match status" value="1"/>
</dbReference>
<feature type="domain" description="Radical SAM core" evidence="8">
    <location>
        <begin position="1"/>
        <end position="222"/>
    </location>
</feature>
<evidence type="ECO:0000256" key="3">
    <source>
        <dbReference type="ARBA" id="ARBA00022691"/>
    </source>
</evidence>
<dbReference type="GO" id="GO:0051539">
    <property type="term" value="F:4 iron, 4 sulfur cluster binding"/>
    <property type="evidence" value="ECO:0007669"/>
    <property type="project" value="InterPro"/>
</dbReference>
<sequence>MKSAGIYIHIPFCAVKCIYCDFYSITDRENSIPRFINAIVKEIETCTVDVSNWKLETIFIGGGTPSLLNGRNIESILNALERKYNLAQKKEWTMEANPGEAPLERLKDFRSLGINRLSMGVQSLEPDLLKFLTRIHSANQVFETYEHARNAGFENINCDLIYSMPGQSWEIWERDLLRVLDLKPDHISAYTLTLEKGTELYQFVKKGQVTMPEEDQTGGWFLKTHGILNSHGYSAYEISNFAKPGMECRHNLHYWRIHPFLAFGPSAHGFDGSNRWGNVRSLDQYLTQIESGNTPISMKESLTQKNLTNELIGFGLRMNEGIDLAQIPERYLNQFNTNLESAREKWSDVLILRDSSVSLTKKGMVYTDAVGVDLML</sequence>
<dbReference type="GO" id="GO:0046872">
    <property type="term" value="F:metal ion binding"/>
    <property type="evidence" value="ECO:0007669"/>
    <property type="project" value="UniProtKB-KW"/>
</dbReference>
<dbReference type="Pfam" id="PF06969">
    <property type="entry name" value="HemN_C"/>
    <property type="match status" value="1"/>
</dbReference>
<evidence type="ECO:0000313" key="9">
    <source>
        <dbReference type="EMBL" id="SUZ70749.1"/>
    </source>
</evidence>
<dbReference type="CDD" id="cd01335">
    <property type="entry name" value="Radical_SAM"/>
    <property type="match status" value="1"/>
</dbReference>
<protein>
    <recommendedName>
        <fullName evidence="8">Radical SAM core domain-containing protein</fullName>
    </recommendedName>
</protein>
<evidence type="ECO:0000259" key="8">
    <source>
        <dbReference type="PROSITE" id="PS51918"/>
    </source>
</evidence>
<dbReference type="GO" id="GO:0006779">
    <property type="term" value="P:porphyrin-containing compound biosynthetic process"/>
    <property type="evidence" value="ECO:0007669"/>
    <property type="project" value="InterPro"/>
</dbReference>
<dbReference type="InterPro" id="IPR013785">
    <property type="entry name" value="Aldolase_TIM"/>
</dbReference>
<evidence type="ECO:0000256" key="2">
    <source>
        <dbReference type="ARBA" id="ARBA00022617"/>
    </source>
</evidence>
<dbReference type="Gene3D" id="3.20.20.70">
    <property type="entry name" value="Aldolase class I"/>
    <property type="match status" value="1"/>
</dbReference>
<dbReference type="NCBIfam" id="TIGR00539">
    <property type="entry name" value="hemN_rel"/>
    <property type="match status" value="1"/>
</dbReference>
<name>A0A381PXP8_9ZZZZ</name>
<evidence type="ECO:0000256" key="7">
    <source>
        <dbReference type="ARBA" id="ARBA00023186"/>
    </source>
</evidence>
<dbReference type="SFLD" id="SFLDS00029">
    <property type="entry name" value="Radical_SAM"/>
    <property type="match status" value="1"/>
</dbReference>
<dbReference type="InterPro" id="IPR006638">
    <property type="entry name" value="Elp3/MiaA/NifB-like_rSAM"/>
</dbReference>
<dbReference type="EMBL" id="UINC01001100">
    <property type="protein sequence ID" value="SUZ70749.1"/>
    <property type="molecule type" value="Genomic_DNA"/>
</dbReference>
<organism evidence="9">
    <name type="scientific">marine metagenome</name>
    <dbReference type="NCBI Taxonomy" id="408172"/>
    <lineage>
        <taxon>unclassified sequences</taxon>
        <taxon>metagenomes</taxon>
        <taxon>ecological metagenomes</taxon>
    </lineage>
</organism>
<dbReference type="PANTHER" id="PTHR13932:SF5">
    <property type="entry name" value="RADICAL S-ADENOSYL METHIONINE DOMAIN-CONTAINING PROTEIN 1, MITOCHONDRIAL"/>
    <property type="match status" value="1"/>
</dbReference>
<evidence type="ECO:0000256" key="4">
    <source>
        <dbReference type="ARBA" id="ARBA00022723"/>
    </source>
</evidence>
<keyword evidence="3" id="KW-0949">S-adenosyl-L-methionine</keyword>
<dbReference type="SUPFAM" id="SSF102114">
    <property type="entry name" value="Radical SAM enzymes"/>
    <property type="match status" value="1"/>
</dbReference>
<dbReference type="Pfam" id="PF04055">
    <property type="entry name" value="Radical_SAM"/>
    <property type="match status" value="1"/>
</dbReference>
<dbReference type="SFLD" id="SFLDF00288">
    <property type="entry name" value="HemN-like__clustered_with_nucl"/>
    <property type="match status" value="1"/>
</dbReference>